<dbReference type="InterPro" id="IPR013517">
    <property type="entry name" value="FG-GAP"/>
</dbReference>
<dbReference type="PROSITE" id="PS51257">
    <property type="entry name" value="PROKAR_LIPOPROTEIN"/>
    <property type="match status" value="1"/>
</dbReference>
<feature type="compositionally biased region" description="Basic and acidic residues" evidence="1">
    <location>
        <begin position="55"/>
        <end position="72"/>
    </location>
</feature>
<feature type="region of interest" description="Disordered" evidence="1">
    <location>
        <begin position="288"/>
        <end position="317"/>
    </location>
</feature>
<feature type="compositionally biased region" description="Low complexity" evidence="1">
    <location>
        <begin position="21"/>
        <end position="54"/>
    </location>
</feature>
<evidence type="ECO:0000313" key="4">
    <source>
        <dbReference type="Proteomes" id="UP000312512"/>
    </source>
</evidence>
<keyword evidence="2" id="KW-0732">Signal</keyword>
<proteinExistence type="predicted"/>
<dbReference type="OrthoDB" id="344301at2"/>
<keyword evidence="4" id="KW-1185">Reference proteome</keyword>
<dbReference type="AlphaFoldDB" id="A0A5C4WQM8"/>
<dbReference type="Pfam" id="PF13517">
    <property type="entry name" value="FG-GAP_3"/>
    <property type="match status" value="1"/>
</dbReference>
<organism evidence="3 4">
    <name type="scientific">Nonomuraea phyllanthi</name>
    <dbReference type="NCBI Taxonomy" id="2219224"/>
    <lineage>
        <taxon>Bacteria</taxon>
        <taxon>Bacillati</taxon>
        <taxon>Actinomycetota</taxon>
        <taxon>Actinomycetes</taxon>
        <taxon>Streptosporangiales</taxon>
        <taxon>Streptosporangiaceae</taxon>
        <taxon>Nonomuraea</taxon>
    </lineage>
</organism>
<dbReference type="InterPro" id="IPR028994">
    <property type="entry name" value="Integrin_alpha_N"/>
</dbReference>
<evidence type="ECO:0000256" key="1">
    <source>
        <dbReference type="SAM" id="MobiDB-lite"/>
    </source>
</evidence>
<feature type="signal peptide" evidence="2">
    <location>
        <begin position="1"/>
        <end position="21"/>
    </location>
</feature>
<feature type="chain" id="PRO_5039509171" evidence="2">
    <location>
        <begin position="22"/>
        <end position="431"/>
    </location>
</feature>
<dbReference type="Gene3D" id="2.130.10.130">
    <property type="entry name" value="Integrin alpha, N-terminal"/>
    <property type="match status" value="2"/>
</dbReference>
<dbReference type="SUPFAM" id="SSF69318">
    <property type="entry name" value="Integrin alpha N-terminal domain"/>
    <property type="match status" value="1"/>
</dbReference>
<feature type="region of interest" description="Disordered" evidence="1">
    <location>
        <begin position="21"/>
        <end position="72"/>
    </location>
</feature>
<sequence length="431" mass="43723">MPRRVIIWLASALLLSSCGGAPGPRATSPAPTASPAATASPAPTASAPASTATAHPRDTSRRGRGAADDINGDGRADLVVQVDAGGANPYRLAVLYGSRGGLDPGRRTLIPSGRLSSGLTDRGFRADLDGDGFGDLLAYGGAGEPDDRPGPRLFWGGPHGIDPAAPPAAFPLPAVGGAGYRAAAGDFDGDGAADVAMSSPPANLTVMYGPFSRQGVPARQTVQPSPTGEEFWRMAVDEIGGRHATGLLVYEGDDGEQTAGWLLEGGRGGLSAKGRRLNEGMAAAFGDFDGDGTRDVAVGDDGSRNDEPGYETEPPTVDSTLTVYYGGGRTRTFKGLQGAAVSGDFNGDGRDDLAFGGGYAGGRPVRLFWGAPGGLRPGTGITGLGPAAPLASGDYDGDGDDELVLAQTGRGFTVITADGRNILNRFTLPPS</sequence>
<dbReference type="RefSeq" id="WP_139630847.1">
    <property type="nucleotide sequence ID" value="NZ_VDLX02000004.1"/>
</dbReference>
<evidence type="ECO:0000256" key="2">
    <source>
        <dbReference type="SAM" id="SignalP"/>
    </source>
</evidence>
<dbReference type="EMBL" id="VDLX02000004">
    <property type="protein sequence ID" value="KAB8195408.1"/>
    <property type="molecule type" value="Genomic_DNA"/>
</dbReference>
<gene>
    <name evidence="3" type="ORF">FH608_013765</name>
</gene>
<reference evidence="3 4" key="1">
    <citation type="submission" date="2019-10" db="EMBL/GenBank/DDBJ databases">
        <title>Nonomuraea sp. nov., isolated from Phyllanthus amarus.</title>
        <authorList>
            <person name="Klykleung N."/>
            <person name="Tanasupawat S."/>
        </authorList>
    </citation>
    <scope>NUCLEOTIDE SEQUENCE [LARGE SCALE GENOMIC DNA]</scope>
    <source>
        <strain evidence="3 4">PA1-10</strain>
    </source>
</reference>
<name>A0A5C4WQM8_9ACTN</name>
<comment type="caution">
    <text evidence="3">The sequence shown here is derived from an EMBL/GenBank/DDBJ whole genome shotgun (WGS) entry which is preliminary data.</text>
</comment>
<dbReference type="Proteomes" id="UP000312512">
    <property type="component" value="Unassembled WGS sequence"/>
</dbReference>
<accession>A0A5C4WQM8</accession>
<dbReference type="Pfam" id="PF01839">
    <property type="entry name" value="FG-GAP"/>
    <property type="match status" value="1"/>
</dbReference>
<dbReference type="PANTHER" id="PTHR46580:SF2">
    <property type="entry name" value="MAM DOMAIN-CONTAINING PROTEIN"/>
    <property type="match status" value="1"/>
</dbReference>
<evidence type="ECO:0000313" key="3">
    <source>
        <dbReference type="EMBL" id="KAB8195408.1"/>
    </source>
</evidence>
<dbReference type="PANTHER" id="PTHR46580">
    <property type="entry name" value="SENSOR KINASE-RELATED"/>
    <property type="match status" value="1"/>
</dbReference>
<protein>
    <submittedName>
        <fullName evidence="3">Uncharacterized protein</fullName>
    </submittedName>
</protein>